<dbReference type="EMBL" id="AVCH01000193">
    <property type="protein sequence ID" value="KFN43278.1"/>
    <property type="molecule type" value="Genomic_DNA"/>
</dbReference>
<dbReference type="Gene3D" id="3.40.50.2000">
    <property type="entry name" value="Glycogen Phosphorylase B"/>
    <property type="match status" value="2"/>
</dbReference>
<reference evidence="2 3" key="1">
    <citation type="submission" date="2013-09" db="EMBL/GenBank/DDBJ databases">
        <title>Genome sequencing of Arenimonas malthae.</title>
        <authorList>
            <person name="Chen F."/>
            <person name="Wang G."/>
        </authorList>
    </citation>
    <scope>NUCLEOTIDE SEQUENCE [LARGE SCALE GENOMIC DNA]</scope>
    <source>
        <strain evidence="2 3">CC-JY-1</strain>
    </source>
</reference>
<dbReference type="Pfam" id="PF13579">
    <property type="entry name" value="Glyco_trans_4_4"/>
    <property type="match status" value="1"/>
</dbReference>
<sequence>MLGGAENQVARLVGAWRALGADVEVAGHRIPDGVQVIGGHRVRTHHLRTWPRFGRIGRGLGYAFSLLGLLVVRRADFDVAYCRGLGDGVLGVALWRFFGICRWKIVAVPINARGTGDAYFLRSLPLARVWLRLLDRKVDCFNLINAETAADLDALGLRRARRTAIPNGIPILPPIVRREVAEVRRLVWTGRFEPQKGLDLLLPALAARRRAGARFRLTLWGDGAMRESLRRQVDALGIGEDVVFAGVCPAEGVRDALRDADAFVLPSRYEGMSNSALEAMEAGLPVLCTRCGGIDKEIENGAGWTCAPDDGGSLDSALEEMFSSPASDWLARGRRARELVEAHYAIDGVAVRNLAMIASVVNETGSA</sequence>
<proteinExistence type="predicted"/>
<dbReference type="AlphaFoldDB" id="A0A091ASV7"/>
<dbReference type="InterPro" id="IPR028098">
    <property type="entry name" value="Glyco_trans_4-like_N"/>
</dbReference>
<evidence type="ECO:0000313" key="3">
    <source>
        <dbReference type="Proteomes" id="UP000029392"/>
    </source>
</evidence>
<comment type="caution">
    <text evidence="2">The sequence shown here is derived from an EMBL/GenBank/DDBJ whole genome shotgun (WGS) entry which is preliminary data.</text>
</comment>
<dbReference type="PANTHER" id="PTHR12526">
    <property type="entry name" value="GLYCOSYLTRANSFERASE"/>
    <property type="match status" value="1"/>
</dbReference>
<dbReference type="GO" id="GO:0016757">
    <property type="term" value="F:glycosyltransferase activity"/>
    <property type="evidence" value="ECO:0007669"/>
    <property type="project" value="UniProtKB-ARBA"/>
</dbReference>
<gene>
    <name evidence="2" type="ORF">N790_02610</name>
</gene>
<dbReference type="CDD" id="cd03801">
    <property type="entry name" value="GT4_PimA-like"/>
    <property type="match status" value="1"/>
</dbReference>
<dbReference type="eggNOG" id="COG0297">
    <property type="taxonomic scope" value="Bacteria"/>
</dbReference>
<organism evidence="2 3">
    <name type="scientific">Arenimonas malthae CC-JY-1</name>
    <dbReference type="NCBI Taxonomy" id="1384054"/>
    <lineage>
        <taxon>Bacteria</taxon>
        <taxon>Pseudomonadati</taxon>
        <taxon>Pseudomonadota</taxon>
        <taxon>Gammaproteobacteria</taxon>
        <taxon>Lysobacterales</taxon>
        <taxon>Lysobacteraceae</taxon>
        <taxon>Arenimonas</taxon>
    </lineage>
</organism>
<dbReference type="SUPFAM" id="SSF53756">
    <property type="entry name" value="UDP-Glycosyltransferase/glycogen phosphorylase"/>
    <property type="match status" value="1"/>
</dbReference>
<dbReference type="Proteomes" id="UP000029392">
    <property type="component" value="Unassembled WGS sequence"/>
</dbReference>
<evidence type="ECO:0000259" key="1">
    <source>
        <dbReference type="Pfam" id="PF13579"/>
    </source>
</evidence>
<dbReference type="STRING" id="1384054.N790_02610"/>
<dbReference type="PANTHER" id="PTHR12526:SF636">
    <property type="entry name" value="BLL3647 PROTEIN"/>
    <property type="match status" value="1"/>
</dbReference>
<keyword evidence="3" id="KW-1185">Reference proteome</keyword>
<name>A0A091ASV7_9GAMM</name>
<accession>A0A091ASV7</accession>
<evidence type="ECO:0000313" key="2">
    <source>
        <dbReference type="EMBL" id="KFN43278.1"/>
    </source>
</evidence>
<protein>
    <recommendedName>
        <fullName evidence="1">Glycosyltransferase subfamily 4-like N-terminal domain-containing protein</fullName>
    </recommendedName>
</protein>
<dbReference type="Pfam" id="PF13692">
    <property type="entry name" value="Glyco_trans_1_4"/>
    <property type="match status" value="1"/>
</dbReference>
<feature type="domain" description="Glycosyltransferase subfamily 4-like N-terminal" evidence="1">
    <location>
        <begin position="3"/>
        <end position="168"/>
    </location>
</feature>